<dbReference type="SUPFAM" id="SSF48452">
    <property type="entry name" value="TPR-like"/>
    <property type="match status" value="2"/>
</dbReference>
<proteinExistence type="predicted"/>
<dbReference type="SUPFAM" id="SSF52540">
    <property type="entry name" value="P-loop containing nucleoside triphosphate hydrolases"/>
    <property type="match status" value="1"/>
</dbReference>
<dbReference type="InterPro" id="IPR011990">
    <property type="entry name" value="TPR-like_helical_dom_sf"/>
</dbReference>
<organism evidence="4 5">
    <name type="scientific">Duganella sacchari</name>
    <dbReference type="NCBI Taxonomy" id="551987"/>
    <lineage>
        <taxon>Bacteria</taxon>
        <taxon>Pseudomonadati</taxon>
        <taxon>Pseudomonadota</taxon>
        <taxon>Betaproteobacteria</taxon>
        <taxon>Burkholderiales</taxon>
        <taxon>Oxalobacteraceae</taxon>
        <taxon>Telluria group</taxon>
        <taxon>Duganella</taxon>
    </lineage>
</organism>
<dbReference type="Pfam" id="PF20703">
    <property type="entry name" value="nSTAND1"/>
    <property type="match status" value="1"/>
</dbReference>
<dbReference type="STRING" id="551987.SAMN05192549_110203"/>
<dbReference type="SUPFAM" id="SSF46894">
    <property type="entry name" value="C-terminal effector domain of the bipartite response regulators"/>
    <property type="match status" value="1"/>
</dbReference>
<dbReference type="InterPro" id="IPR001867">
    <property type="entry name" value="OmpR/PhoB-type_DNA-bd"/>
</dbReference>
<dbReference type="InterPro" id="IPR027417">
    <property type="entry name" value="P-loop_NTPase"/>
</dbReference>
<reference evidence="5" key="1">
    <citation type="submission" date="2016-11" db="EMBL/GenBank/DDBJ databases">
        <authorList>
            <person name="Varghese N."/>
            <person name="Submissions S."/>
        </authorList>
    </citation>
    <scope>NUCLEOTIDE SEQUENCE [LARGE SCALE GENOMIC DNA]</scope>
    <source>
        <strain evidence="5">Sac-22</strain>
    </source>
</reference>
<evidence type="ECO:0000256" key="2">
    <source>
        <dbReference type="PROSITE-ProRule" id="PRU01091"/>
    </source>
</evidence>
<dbReference type="GO" id="GO:0003677">
    <property type="term" value="F:DNA binding"/>
    <property type="evidence" value="ECO:0007669"/>
    <property type="project" value="UniProtKB-UniRule"/>
</dbReference>
<dbReference type="PANTHER" id="PTHR47691">
    <property type="entry name" value="REGULATOR-RELATED"/>
    <property type="match status" value="1"/>
</dbReference>
<dbReference type="CDD" id="cd00383">
    <property type="entry name" value="trans_reg_C"/>
    <property type="match status" value="1"/>
</dbReference>
<gene>
    <name evidence="4" type="ORF">SAMN05192549_110203</name>
</gene>
<dbReference type="Proteomes" id="UP000184339">
    <property type="component" value="Unassembled WGS sequence"/>
</dbReference>
<feature type="domain" description="OmpR/PhoB-type" evidence="3">
    <location>
        <begin position="5"/>
        <end position="103"/>
    </location>
</feature>
<dbReference type="GO" id="GO:0000160">
    <property type="term" value="P:phosphorelay signal transduction system"/>
    <property type="evidence" value="ECO:0007669"/>
    <property type="project" value="InterPro"/>
</dbReference>
<sequence>MGMKHKSFRFGEWRVDPATNTLSCGVLNRQLEPRAMDVLLYLCRHPHVVISAETLLDACWGDVSPSDNAIHKIITQLRRALDDSATEPRYIETIRKRGYRLLAELSYDDEVSQGSWLHASPFRGLEAFEEQHAAIFFGRKLSVDQLVQVVVAQAQAACAMVLVLGPSGAGKTSLVQAGLIPALKAGAAPAESGIAISAHVQLDCADMGQSGLLETLASVLLDAEIDGRLLFENTSAATLAQHMAQDLPSLIEHLQRQLPAIQLLLFIDRFEAVFRLPHVTDTERAVFINVLDQLARSGSMQLVLACRNDFYPHLASYPALMSLKLSGGHFDLTPPGSADIAQIVRHPAQVAQLRYTVDERGEGLDEVLCHAARSGADSLPLLQYCLQELYRQRSPEGELSHAAFHAMGGLEGAIGARAEQVISELGAPQIAALPHVLSQLVLVAEDEATVSSRRVPWSALRNDAEIKLVQALVDAHLFVSDLQGGAPAFGLAHEALLRRWPRVVAWIEEHRQTLQIRSRISAQANRWQESGRKRDMLLPSGTQTNQARELLNATSLSLTQQEQNFIQSSLQSERRSERMRMAVMIVVTCLAILAAALGITARSAQTQAETRRAEAEDLMGYMLGEFVEKLRPLGKLDLLDSISNRALKYLSDPSRENEKNTVLAQRAKSLQVISEVKIARADPVGANTALLAGREVLQNLLKTAPNDLTLLKNAGENAFWLGQIHLDKTEWDQARKYFEEYQDYANRQASVAPESVDAWIEQSYAHSALGTVALRSSDLPRAVNEFSLSVGLKERAYKQQPERKRLASDLANSLSWQASAHMQSGQLSLAESLNDRELALLEPLHKANPAETLWVNPLAAAWGHQAELKQAKGDLEGSSAAGRRAYELRKLLVEKDPSNRIWQLNQYIAELRVIEKEIIKIPSPDVLARLEKLQQNITELIRLEPKKPVLNVLIAATQRNKAIVYSRKGQIFKALENLELAITKLQQLYVSTPNDILIRKELVEALLQQSEISLNKKENNSLAQCEKAINILKSSVNGSSDFNILAPWVKANICLNRHEFAMSARKQLEAMFYRDPTYFYYLSTHPLKKEKS</sequence>
<evidence type="ECO:0000313" key="4">
    <source>
        <dbReference type="EMBL" id="SHN40316.1"/>
    </source>
</evidence>
<dbReference type="Pfam" id="PF00486">
    <property type="entry name" value="Trans_reg_C"/>
    <property type="match status" value="1"/>
</dbReference>
<evidence type="ECO:0000259" key="3">
    <source>
        <dbReference type="PROSITE" id="PS51755"/>
    </source>
</evidence>
<dbReference type="InterPro" id="IPR036388">
    <property type="entry name" value="WH-like_DNA-bd_sf"/>
</dbReference>
<dbReference type="AlphaFoldDB" id="A0A1M7R599"/>
<dbReference type="PROSITE" id="PS51755">
    <property type="entry name" value="OMPR_PHOB"/>
    <property type="match status" value="1"/>
</dbReference>
<evidence type="ECO:0000256" key="1">
    <source>
        <dbReference type="ARBA" id="ARBA00023125"/>
    </source>
</evidence>
<dbReference type="Gene3D" id="1.25.40.10">
    <property type="entry name" value="Tetratricopeptide repeat domain"/>
    <property type="match status" value="1"/>
</dbReference>
<keyword evidence="5" id="KW-1185">Reference proteome</keyword>
<dbReference type="InterPro" id="IPR049052">
    <property type="entry name" value="nSTAND1"/>
</dbReference>
<dbReference type="GO" id="GO:0006355">
    <property type="term" value="P:regulation of DNA-templated transcription"/>
    <property type="evidence" value="ECO:0007669"/>
    <property type="project" value="InterPro"/>
</dbReference>
<dbReference type="Gene3D" id="1.10.10.10">
    <property type="entry name" value="Winged helix-like DNA-binding domain superfamily/Winged helix DNA-binding domain"/>
    <property type="match status" value="1"/>
</dbReference>
<dbReference type="Gene3D" id="3.40.50.300">
    <property type="entry name" value="P-loop containing nucleotide triphosphate hydrolases"/>
    <property type="match status" value="1"/>
</dbReference>
<accession>A0A1M7R599</accession>
<protein>
    <submittedName>
        <fullName evidence="4">DNA-binding winged helix-turn-helix (WHTH) domain-containing protein</fullName>
    </submittedName>
</protein>
<dbReference type="EMBL" id="FRCX01000010">
    <property type="protein sequence ID" value="SHN40316.1"/>
    <property type="molecule type" value="Genomic_DNA"/>
</dbReference>
<evidence type="ECO:0000313" key="5">
    <source>
        <dbReference type="Proteomes" id="UP000184339"/>
    </source>
</evidence>
<keyword evidence="1 2" id="KW-0238">DNA-binding</keyword>
<feature type="DNA-binding region" description="OmpR/PhoB-type" evidence="2">
    <location>
        <begin position="5"/>
        <end position="103"/>
    </location>
</feature>
<dbReference type="PANTHER" id="PTHR47691:SF3">
    <property type="entry name" value="HTH-TYPE TRANSCRIPTIONAL REGULATOR RV0890C-RELATED"/>
    <property type="match status" value="1"/>
</dbReference>
<dbReference type="SMART" id="SM00862">
    <property type="entry name" value="Trans_reg_C"/>
    <property type="match status" value="1"/>
</dbReference>
<dbReference type="InterPro" id="IPR016032">
    <property type="entry name" value="Sig_transdc_resp-reg_C-effctor"/>
</dbReference>
<name>A0A1M7R599_9BURK</name>